<evidence type="ECO:0000313" key="6">
    <source>
        <dbReference type="EMBL" id="AMO23685.1"/>
    </source>
</evidence>
<evidence type="ECO:0000313" key="7">
    <source>
        <dbReference type="Proteomes" id="UP000070433"/>
    </source>
</evidence>
<dbReference type="GO" id="GO:0016740">
    <property type="term" value="F:transferase activity"/>
    <property type="evidence" value="ECO:0007669"/>
    <property type="project" value="UniProtKB-KW"/>
</dbReference>
<evidence type="ECO:0000256" key="2">
    <source>
        <dbReference type="ARBA" id="ARBA00010742"/>
    </source>
</evidence>
<protein>
    <submittedName>
        <fullName evidence="6">Myristoyl transferase</fullName>
    </submittedName>
</protein>
<dbReference type="InterPro" id="IPR015168">
    <property type="entry name" value="SsuA/THI5"/>
</dbReference>
<keyword evidence="3 4" id="KW-0732">Signal</keyword>
<dbReference type="GO" id="GO:0042597">
    <property type="term" value="C:periplasmic space"/>
    <property type="evidence" value="ECO:0007669"/>
    <property type="project" value="UniProtKB-SubCell"/>
</dbReference>
<reference evidence="6" key="1">
    <citation type="journal article" date="2014" name="Int. J. Syst. Evol. Microbiol.">
        <title>Ramlibacter solisilvae sp. nov., isolated from forest soil, and emended description of the genus Ramlibacter.</title>
        <authorList>
            <person name="Lee H.J."/>
            <person name="Lee S.H."/>
            <person name="Lee S.S."/>
            <person name="Lee J.S."/>
            <person name="Kim Y."/>
            <person name="Kim S.C."/>
            <person name="Jeon C.O."/>
        </authorList>
    </citation>
    <scope>NUCLEOTIDE SEQUENCE [LARGE SCALE GENOMIC DNA]</scope>
    <source>
        <strain evidence="6">5-10</strain>
    </source>
</reference>
<dbReference type="PANTHER" id="PTHR30024:SF47">
    <property type="entry name" value="TAURINE-BINDING PERIPLASMIC PROTEIN"/>
    <property type="match status" value="1"/>
</dbReference>
<proteinExistence type="inferred from homology"/>
<feature type="chain" id="PRO_5007449789" evidence="4">
    <location>
        <begin position="23"/>
        <end position="329"/>
    </location>
</feature>
<dbReference type="SUPFAM" id="SSF53850">
    <property type="entry name" value="Periplasmic binding protein-like II"/>
    <property type="match status" value="1"/>
</dbReference>
<dbReference type="Pfam" id="PF09084">
    <property type="entry name" value="NMT1"/>
    <property type="match status" value="1"/>
</dbReference>
<dbReference type="PATRIC" id="fig|94132.3.peg.2723"/>
<keyword evidence="7" id="KW-1185">Reference proteome</keyword>
<reference evidence="6" key="2">
    <citation type="submission" date="2015-02" db="EMBL/GenBank/DDBJ databases">
        <authorList>
            <person name="Chooi Y.-H."/>
        </authorList>
    </citation>
    <scope>NUCLEOTIDE SEQUENCE</scope>
    <source>
        <strain evidence="6">5-10</strain>
    </source>
</reference>
<comment type="similarity">
    <text evidence="2">Belongs to the bacterial solute-binding protein SsuA/TauA family.</text>
</comment>
<sequence length="329" mass="35195">MRKLFHLAGCWLALSMTAPAWAQDTVRIQDYPGLGNFLVRVANANGLCEKHGLKCELRVIPQAPLGMQTMLSGELDVAVPPPEVLLQAVNKGADLKVLGSGARDPVFFLMAGAGLDTPNAAKGYPAVMQDFKGRKIGVTARGSGAEFQLVNMLKEAGMKPEDVTIVAVGAPNTAFPAIANKQIDGLVLFTPMDGFCEVSKACRVVVDPRKGQGPADIVKTSGAAALQVVRSDWAAKNPKVADAYGRAMREAEALAQNPANFPAMLKIAQDTFKIEAQGADKVIEIALRNSLPGYRYSVEPKALQHVAEYMQRSGQIDKLVDTSKLLLAR</sequence>
<organism evidence="6 7">
    <name type="scientific">Ramlibacter tataouinensis</name>
    <dbReference type="NCBI Taxonomy" id="94132"/>
    <lineage>
        <taxon>Bacteria</taxon>
        <taxon>Pseudomonadati</taxon>
        <taxon>Pseudomonadota</taxon>
        <taxon>Betaproteobacteria</taxon>
        <taxon>Burkholderiales</taxon>
        <taxon>Comamonadaceae</taxon>
        <taxon>Ramlibacter</taxon>
    </lineage>
</organism>
<dbReference type="AlphaFoldDB" id="A0A127JUU6"/>
<dbReference type="RefSeq" id="WP_061500477.1">
    <property type="nucleotide sequence ID" value="NZ_CP010951.1"/>
</dbReference>
<dbReference type="Proteomes" id="UP000070433">
    <property type="component" value="Chromosome"/>
</dbReference>
<evidence type="ECO:0000256" key="3">
    <source>
        <dbReference type="ARBA" id="ARBA00022729"/>
    </source>
</evidence>
<gene>
    <name evidence="6" type="ORF">UC35_13380</name>
</gene>
<dbReference type="Gene3D" id="3.40.190.10">
    <property type="entry name" value="Periplasmic binding protein-like II"/>
    <property type="match status" value="2"/>
</dbReference>
<evidence type="ECO:0000256" key="4">
    <source>
        <dbReference type="SAM" id="SignalP"/>
    </source>
</evidence>
<accession>A0A127JUU6</accession>
<feature type="domain" description="SsuA/THI5-like" evidence="5">
    <location>
        <begin position="41"/>
        <end position="254"/>
    </location>
</feature>
<feature type="signal peptide" evidence="4">
    <location>
        <begin position="1"/>
        <end position="22"/>
    </location>
</feature>
<comment type="subcellular location">
    <subcellularLocation>
        <location evidence="1">Periplasm</location>
    </subcellularLocation>
</comment>
<evidence type="ECO:0000256" key="1">
    <source>
        <dbReference type="ARBA" id="ARBA00004418"/>
    </source>
</evidence>
<name>A0A127JUU6_9BURK</name>
<keyword evidence="6" id="KW-0808">Transferase</keyword>
<evidence type="ECO:0000259" key="5">
    <source>
        <dbReference type="Pfam" id="PF09084"/>
    </source>
</evidence>
<dbReference type="PANTHER" id="PTHR30024">
    <property type="entry name" value="ALIPHATIC SULFONATES-BINDING PROTEIN-RELATED"/>
    <property type="match status" value="1"/>
</dbReference>
<dbReference type="EMBL" id="CP010951">
    <property type="protein sequence ID" value="AMO23685.1"/>
    <property type="molecule type" value="Genomic_DNA"/>
</dbReference>
<dbReference type="OrthoDB" id="8555942at2"/>